<evidence type="ECO:0000313" key="2">
    <source>
        <dbReference type="Proteomes" id="UP001207742"/>
    </source>
</evidence>
<comment type="caution">
    <text evidence="1">The sequence shown here is derived from an EMBL/GenBank/DDBJ whole genome shotgun (WGS) entry which is preliminary data.</text>
</comment>
<dbReference type="InterPro" id="IPR002591">
    <property type="entry name" value="Phosphodiest/P_Trfase"/>
</dbReference>
<dbReference type="Gene3D" id="3.30.1360.110">
    <property type="entry name" value="Domain 2, Phosphonoacetate Hydrolase"/>
    <property type="match status" value="1"/>
</dbReference>
<dbReference type="InterPro" id="IPR023116">
    <property type="entry name" value="Phosphonoacetate_hydro_insert"/>
</dbReference>
<dbReference type="InterPro" id="IPR017850">
    <property type="entry name" value="Alkaline_phosphatase_core_sf"/>
</dbReference>
<name>A0ABT3ITF7_9BACT</name>
<evidence type="ECO:0000313" key="1">
    <source>
        <dbReference type="EMBL" id="MCW3487229.1"/>
    </source>
</evidence>
<dbReference type="RefSeq" id="WP_264734039.1">
    <property type="nucleotide sequence ID" value="NZ_JAPDNR010000001.1"/>
</dbReference>
<dbReference type="PANTHER" id="PTHR10151">
    <property type="entry name" value="ECTONUCLEOTIDE PYROPHOSPHATASE/PHOSPHODIESTERASE"/>
    <property type="match status" value="1"/>
</dbReference>
<dbReference type="SUPFAM" id="SSF53649">
    <property type="entry name" value="Alkaline phosphatase-like"/>
    <property type="match status" value="1"/>
</dbReference>
<dbReference type="Gene3D" id="3.40.720.10">
    <property type="entry name" value="Alkaline Phosphatase, subunit A"/>
    <property type="match status" value="1"/>
</dbReference>
<sequence>MRKTVVIDVVGLSPSVLEHMPFLKAYSRQRHMATIAPMLPAVTTAVQSTYLTGQWPSEHGIVGNGWYDRTDAEIKFWKQSNKLVDAPKIWDKARKLDPAFTCSQMCWWYNMYANVDYSLTPRPNYLSDGRKIPDCYTTPDTLRDHLVRELGPFPLFNYWGPTANAKSSQWIADAAIITDKLYDPTLTLIYLPLLDYCQQKFGQDMARNGKEIGEMDEICKQLITYYQQKNCDPLILSEYGITNVHQPIHINRLLRAAGLLSLRIERGLELLDAGASKAFAVADHQIAHIYINDPACYKQVRSILENTPGIELVLDREGKKEHHLHHERSGELVAVADANSWFTYYYWEDDQKAPDFARIVEIFRKPGYDPAEMFLNPADPLVKLKVIGKLIKKKLGFRYLMDVIPLDATLIKGSHGRLEKDPAWHPLIISPAPLGKDTLLATEVYDAMWNHLTGTTTT</sequence>
<dbReference type="Pfam" id="PF01663">
    <property type="entry name" value="Phosphodiest"/>
    <property type="match status" value="1"/>
</dbReference>
<gene>
    <name evidence="1" type="ORF">OL497_25250</name>
</gene>
<dbReference type="PANTHER" id="PTHR10151:SF120">
    <property type="entry name" value="BIS(5'-ADENOSYL)-TRIPHOSPHATASE"/>
    <property type="match status" value="1"/>
</dbReference>
<organism evidence="1 2">
    <name type="scientific">Chitinophaga nivalis</name>
    <dbReference type="NCBI Taxonomy" id="2991709"/>
    <lineage>
        <taxon>Bacteria</taxon>
        <taxon>Pseudomonadati</taxon>
        <taxon>Bacteroidota</taxon>
        <taxon>Chitinophagia</taxon>
        <taxon>Chitinophagales</taxon>
        <taxon>Chitinophagaceae</taxon>
        <taxon>Chitinophaga</taxon>
    </lineage>
</organism>
<proteinExistence type="predicted"/>
<keyword evidence="2" id="KW-1185">Reference proteome</keyword>
<reference evidence="1 2" key="1">
    <citation type="submission" date="2022-10" db="EMBL/GenBank/DDBJ databases">
        <title>Chitinophaga nivalis PC15 sp. nov., isolated from Pyeongchang county, South Korea.</title>
        <authorList>
            <person name="Trinh H.N."/>
        </authorList>
    </citation>
    <scope>NUCLEOTIDE SEQUENCE [LARGE SCALE GENOMIC DNA]</scope>
    <source>
        <strain evidence="1 2">PC14</strain>
    </source>
</reference>
<protein>
    <submittedName>
        <fullName evidence="1">Alkaline phosphatase family protein</fullName>
    </submittedName>
</protein>
<dbReference type="EMBL" id="JAPDNS010000002">
    <property type="protein sequence ID" value="MCW3487229.1"/>
    <property type="molecule type" value="Genomic_DNA"/>
</dbReference>
<dbReference type="Proteomes" id="UP001207742">
    <property type="component" value="Unassembled WGS sequence"/>
</dbReference>
<accession>A0ABT3ITF7</accession>